<sequence length="343" mass="37446">MLKGESVQYVKLLIFSLAVGIIFQQLAIPHGLLLGTLLGAAISVRFIPNAKTSKKDSVFLQLVLGFSAGFQLVEYSLTQFLNLLPSLLVLLACLIVQVGVGFWWLRKHEKWSKLDSILAAYPGAMAAVLDVIDKNNASASVIFVHLFRLVLLTVFASFFIPDGYDSLEEEQLHYSFESISTFILLAVISMISGRWLEKWNVPAPYLLTSMLSCLIFSPVLPIERLTVPNWLMDAAIVVLGLLIGSRFGGITGSDALKYTRAGCICFVLVLAITALFTVLSVSIFDVPITSVALAYAPGALESVVVVALANGFDVMFIILHHVIRLSVLQLAPAVYVLLKKLNS</sequence>
<dbReference type="EMBL" id="BSNX01000055">
    <property type="protein sequence ID" value="GLQ74182.1"/>
    <property type="molecule type" value="Genomic_DNA"/>
</dbReference>
<feature type="transmembrane region" description="Helical" evidence="1">
    <location>
        <begin position="141"/>
        <end position="160"/>
    </location>
</feature>
<name>A0AAV5NUA0_9VIBR</name>
<accession>A0AAV5NUA0</accession>
<evidence type="ECO:0000313" key="2">
    <source>
        <dbReference type="EMBL" id="GLQ74182.1"/>
    </source>
</evidence>
<dbReference type="PANTHER" id="PTHR38457">
    <property type="entry name" value="REGULATOR ABRB-RELATED"/>
    <property type="match status" value="1"/>
</dbReference>
<feature type="transmembrane region" description="Helical" evidence="1">
    <location>
        <begin position="228"/>
        <end position="249"/>
    </location>
</feature>
<feature type="transmembrane region" description="Helical" evidence="1">
    <location>
        <begin position="12"/>
        <end position="38"/>
    </location>
</feature>
<dbReference type="PIRSF" id="PIRSF038991">
    <property type="entry name" value="Protein_AbrB"/>
    <property type="match status" value="1"/>
</dbReference>
<comment type="caution">
    <text evidence="2">The sequence shown here is derived from an EMBL/GenBank/DDBJ whole genome shotgun (WGS) entry which is preliminary data.</text>
</comment>
<feature type="transmembrane region" description="Helical" evidence="1">
    <location>
        <begin position="83"/>
        <end position="105"/>
    </location>
</feature>
<dbReference type="GO" id="GO:0016020">
    <property type="term" value="C:membrane"/>
    <property type="evidence" value="ECO:0007669"/>
    <property type="project" value="InterPro"/>
</dbReference>
<proteinExistence type="predicted"/>
<reference evidence="3" key="1">
    <citation type="journal article" date="2019" name="Int. J. Syst. Evol. Microbiol.">
        <title>The Global Catalogue of Microorganisms (GCM) 10K type strain sequencing project: providing services to taxonomists for standard genome sequencing and annotation.</title>
        <authorList>
            <consortium name="The Broad Institute Genomics Platform"/>
            <consortium name="The Broad Institute Genome Sequencing Center for Infectious Disease"/>
            <person name="Wu L."/>
            <person name="Ma J."/>
        </authorList>
    </citation>
    <scope>NUCLEOTIDE SEQUENCE [LARGE SCALE GENOMIC DNA]</scope>
    <source>
        <strain evidence="3">NBRC 15640</strain>
    </source>
</reference>
<dbReference type="PANTHER" id="PTHR38457:SF1">
    <property type="entry name" value="REGULATOR ABRB-RELATED"/>
    <property type="match status" value="1"/>
</dbReference>
<feature type="transmembrane region" description="Helical" evidence="1">
    <location>
        <begin position="261"/>
        <end position="284"/>
    </location>
</feature>
<evidence type="ECO:0000313" key="3">
    <source>
        <dbReference type="Proteomes" id="UP001156690"/>
    </source>
</evidence>
<keyword evidence="1" id="KW-1133">Transmembrane helix</keyword>
<evidence type="ECO:0000256" key="1">
    <source>
        <dbReference type="SAM" id="Phobius"/>
    </source>
</evidence>
<keyword evidence="2" id="KW-0560">Oxidoreductase</keyword>
<feature type="transmembrane region" description="Helical" evidence="1">
    <location>
        <begin position="203"/>
        <end position="222"/>
    </location>
</feature>
<keyword evidence="3" id="KW-1185">Reference proteome</keyword>
<dbReference type="Proteomes" id="UP001156690">
    <property type="component" value="Unassembled WGS sequence"/>
</dbReference>
<dbReference type="GO" id="GO:0004497">
    <property type="term" value="F:monooxygenase activity"/>
    <property type="evidence" value="ECO:0007669"/>
    <property type="project" value="UniProtKB-KW"/>
</dbReference>
<gene>
    <name evidence="2" type="ORF">GCM10007932_35430</name>
</gene>
<feature type="transmembrane region" description="Helical" evidence="1">
    <location>
        <begin position="172"/>
        <end position="191"/>
    </location>
</feature>
<dbReference type="AlphaFoldDB" id="A0AAV5NUA0"/>
<protein>
    <submittedName>
        <fullName evidence="2">Ammonia monooxygenase</fullName>
    </submittedName>
</protein>
<dbReference type="Pfam" id="PF05145">
    <property type="entry name" value="AbrB"/>
    <property type="match status" value="1"/>
</dbReference>
<keyword evidence="2" id="KW-0503">Monooxygenase</keyword>
<keyword evidence="1" id="KW-0812">Transmembrane</keyword>
<feature type="transmembrane region" description="Helical" evidence="1">
    <location>
        <begin position="316"/>
        <end position="338"/>
    </location>
</feature>
<organism evidence="2 3">
    <name type="scientific">Vibrio penaeicida</name>
    <dbReference type="NCBI Taxonomy" id="104609"/>
    <lineage>
        <taxon>Bacteria</taxon>
        <taxon>Pseudomonadati</taxon>
        <taxon>Pseudomonadota</taxon>
        <taxon>Gammaproteobacteria</taxon>
        <taxon>Vibrionales</taxon>
        <taxon>Vibrionaceae</taxon>
        <taxon>Vibrio</taxon>
    </lineage>
</organism>
<keyword evidence="1" id="KW-0472">Membrane</keyword>
<dbReference type="InterPro" id="IPR007820">
    <property type="entry name" value="AbrB_fam"/>
</dbReference>
<dbReference type="GO" id="GO:0010468">
    <property type="term" value="P:regulation of gene expression"/>
    <property type="evidence" value="ECO:0007669"/>
    <property type="project" value="InterPro"/>
</dbReference>